<proteinExistence type="predicted"/>
<evidence type="ECO:0000313" key="1">
    <source>
        <dbReference type="EMBL" id="SEC24298.1"/>
    </source>
</evidence>
<reference evidence="2" key="1">
    <citation type="submission" date="2016-10" db="EMBL/GenBank/DDBJ databases">
        <authorList>
            <person name="Varghese N."/>
            <person name="Submissions S."/>
        </authorList>
    </citation>
    <scope>NUCLEOTIDE SEQUENCE [LARGE SCALE GENOMIC DNA]</scope>
    <source>
        <strain evidence="2">DSM 22017</strain>
    </source>
</reference>
<dbReference type="Proteomes" id="UP000198742">
    <property type="component" value="Unassembled WGS sequence"/>
</dbReference>
<organism evidence="1 2">
    <name type="scientific">Nocardioides exalbidus</name>
    <dbReference type="NCBI Taxonomy" id="402596"/>
    <lineage>
        <taxon>Bacteria</taxon>
        <taxon>Bacillati</taxon>
        <taxon>Actinomycetota</taxon>
        <taxon>Actinomycetes</taxon>
        <taxon>Propionibacteriales</taxon>
        <taxon>Nocardioidaceae</taxon>
        <taxon>Nocardioides</taxon>
    </lineage>
</organism>
<keyword evidence="2" id="KW-1185">Reference proteome</keyword>
<evidence type="ECO:0000313" key="2">
    <source>
        <dbReference type="Proteomes" id="UP000198742"/>
    </source>
</evidence>
<dbReference type="AlphaFoldDB" id="A0A1H4QXN1"/>
<dbReference type="OrthoDB" id="3389271at2"/>
<accession>A0A1H4QXN1</accession>
<protein>
    <submittedName>
        <fullName evidence="1">Uncharacterized protein</fullName>
    </submittedName>
</protein>
<name>A0A1H4QXN1_9ACTN</name>
<dbReference type="RefSeq" id="WP_090968918.1">
    <property type="nucleotide sequence ID" value="NZ_FNRT01000002.1"/>
</dbReference>
<sequence>MSEELQYLESPQTAKLFDLVLQLATDLHVTSHRLRALEALMVRKGVLAEGELDHFTPTDAETGVLDLARTDYMARLVRIITENGPAEHPLREQWNEMLARKAES</sequence>
<gene>
    <name evidence="1" type="ORF">SAMN04489844_1940</name>
</gene>
<dbReference type="EMBL" id="FNRT01000002">
    <property type="protein sequence ID" value="SEC24298.1"/>
    <property type="molecule type" value="Genomic_DNA"/>
</dbReference>
<dbReference type="STRING" id="402596.SAMN04489844_1940"/>